<dbReference type="AlphaFoldDB" id="A0A8X6XXZ5"/>
<dbReference type="Proteomes" id="UP000886998">
    <property type="component" value="Unassembled WGS sequence"/>
</dbReference>
<protein>
    <submittedName>
        <fullName evidence="1">Uncharacterized protein</fullName>
    </submittedName>
</protein>
<organism evidence="1 2">
    <name type="scientific">Trichonephila inaurata madagascariensis</name>
    <dbReference type="NCBI Taxonomy" id="2747483"/>
    <lineage>
        <taxon>Eukaryota</taxon>
        <taxon>Metazoa</taxon>
        <taxon>Ecdysozoa</taxon>
        <taxon>Arthropoda</taxon>
        <taxon>Chelicerata</taxon>
        <taxon>Arachnida</taxon>
        <taxon>Araneae</taxon>
        <taxon>Araneomorphae</taxon>
        <taxon>Entelegynae</taxon>
        <taxon>Araneoidea</taxon>
        <taxon>Nephilidae</taxon>
        <taxon>Trichonephila</taxon>
        <taxon>Trichonephila inaurata</taxon>
    </lineage>
</organism>
<keyword evidence="2" id="KW-1185">Reference proteome</keyword>
<reference evidence="1" key="1">
    <citation type="submission" date="2020-08" db="EMBL/GenBank/DDBJ databases">
        <title>Multicomponent nature underlies the extraordinary mechanical properties of spider dragline silk.</title>
        <authorList>
            <person name="Kono N."/>
            <person name="Nakamura H."/>
            <person name="Mori M."/>
            <person name="Yoshida Y."/>
            <person name="Ohtoshi R."/>
            <person name="Malay A.D."/>
            <person name="Moran D.A.P."/>
            <person name="Tomita M."/>
            <person name="Numata K."/>
            <person name="Arakawa K."/>
        </authorList>
    </citation>
    <scope>NUCLEOTIDE SEQUENCE</scope>
</reference>
<evidence type="ECO:0000313" key="1">
    <source>
        <dbReference type="EMBL" id="GFY60764.1"/>
    </source>
</evidence>
<proteinExistence type="predicted"/>
<comment type="caution">
    <text evidence="1">The sequence shown here is derived from an EMBL/GenBank/DDBJ whole genome shotgun (WGS) entry which is preliminary data.</text>
</comment>
<accession>A0A8X6XXZ5</accession>
<sequence length="93" mass="11047">MFDQNYESIEAKMALGKLYAFNFRHNCVNHSSRRSKKQLIELMIASDFSKMATHFRRVSSLLLNEMSLMETFLPRRHFKTKTQCINELFRGKP</sequence>
<dbReference type="EMBL" id="BMAV01013283">
    <property type="protein sequence ID" value="GFY60764.1"/>
    <property type="molecule type" value="Genomic_DNA"/>
</dbReference>
<gene>
    <name evidence="1" type="ORF">TNIN_220091</name>
</gene>
<evidence type="ECO:0000313" key="2">
    <source>
        <dbReference type="Proteomes" id="UP000886998"/>
    </source>
</evidence>
<name>A0A8X6XXZ5_9ARAC</name>